<protein>
    <submittedName>
        <fullName evidence="1">Ac55-like protein</fullName>
    </submittedName>
</protein>
<evidence type="ECO:0000313" key="2">
    <source>
        <dbReference type="Proteomes" id="UP000831439"/>
    </source>
</evidence>
<dbReference type="Proteomes" id="UP000831439">
    <property type="component" value="Segment"/>
</dbReference>
<dbReference type="RefSeq" id="YP_010800525.1">
    <property type="nucleotide sequence ID" value="NC_076869.1"/>
</dbReference>
<accession>A0ABX6TPZ6</accession>
<reference evidence="1 2" key="1">
    <citation type="journal article" date="2020" name="Genomics">
        <title>Characterization of a novel alphabaculovirus isolated from the Southern armyworm, Spodoptera eridania (Cramer, 1782) (Lepidoptera: Noctuidae) and the evolution of odv-e66, a bacterium-acquired baculoviral chondroitinase gene.</title>
        <authorList>
            <person name="Rodrigues D.T."/>
            <person name="Peterson L."/>
            <person name="de Oliveira L.B."/>
            <person name="Sosa-Gomez D.R."/>
            <person name="Ribeiro B.M."/>
            <person name="Ardisson-Araujo D.M.P."/>
        </authorList>
    </citation>
    <scope>NUCLEOTIDE SEQUENCE [LARGE SCALE GENOMIC DNA]</scope>
    <source>
        <strain evidence="1">CNPSo-165</strain>
    </source>
</reference>
<evidence type="ECO:0000313" key="1">
    <source>
        <dbReference type="EMBL" id="QNV47829.1"/>
    </source>
</evidence>
<sequence>MRRCAVSSLKLVLFVVVDRFEVALSHHIVGSAAAHVRCVFFLLIVKRRQTLLMSAFQFVIDCVVDNFLKFEIEFAHFYCVRLFVI</sequence>
<name>A0ABX6TPZ6_9ABAC</name>
<proteinExistence type="predicted"/>
<dbReference type="EMBL" id="MT040195">
    <property type="protein sequence ID" value="QNV47829.1"/>
    <property type="molecule type" value="Genomic_DNA"/>
</dbReference>
<organism evidence="1 2">
    <name type="scientific">Spodoptera eridania nucleopolyhedrovirus</name>
    <dbReference type="NCBI Taxonomy" id="2315721"/>
    <lineage>
        <taxon>Viruses</taxon>
        <taxon>Viruses incertae sedis</taxon>
        <taxon>Naldaviricetes</taxon>
        <taxon>Lefavirales</taxon>
        <taxon>Baculoviridae</taxon>
        <taxon>Alphabaculovirus</taxon>
        <taxon>Alphabaculovirus speridaniae</taxon>
    </lineage>
</organism>
<keyword evidence="2" id="KW-1185">Reference proteome</keyword>
<dbReference type="GeneID" id="80539129"/>